<evidence type="ECO:0000256" key="3">
    <source>
        <dbReference type="ARBA" id="ARBA00012949"/>
    </source>
</evidence>
<dbReference type="Gene3D" id="1.20.120.80">
    <property type="entry name" value="Cytochrome c oxidase, subunit III, four-helix bundle"/>
    <property type="match status" value="1"/>
</dbReference>
<evidence type="ECO:0000256" key="6">
    <source>
        <dbReference type="ARBA" id="ARBA00022989"/>
    </source>
</evidence>
<feature type="transmembrane region" description="Helical" evidence="11">
    <location>
        <begin position="92"/>
        <end position="115"/>
    </location>
</feature>
<evidence type="ECO:0000256" key="9">
    <source>
        <dbReference type="ARBA" id="ARBA00031625"/>
    </source>
</evidence>
<reference evidence="13 14" key="1">
    <citation type="submission" date="2016-10" db="EMBL/GenBank/DDBJ databases">
        <authorList>
            <person name="de Groot N.N."/>
        </authorList>
    </citation>
    <scope>NUCLEOTIDE SEQUENCE [LARGE SCALE GENOMIC DNA]</scope>
    <source>
        <strain evidence="13 14">DSM 22012</strain>
    </source>
</reference>
<dbReference type="Proteomes" id="UP000236745">
    <property type="component" value="Unassembled WGS sequence"/>
</dbReference>
<dbReference type="Gene3D" id="1.10.287.70">
    <property type="match status" value="1"/>
</dbReference>
<gene>
    <name evidence="13" type="ORF">SAMN05444390_1087</name>
</gene>
<organism evidence="13 14">
    <name type="scientific">Marinobacterium lutimaris</name>
    <dbReference type="NCBI Taxonomy" id="568106"/>
    <lineage>
        <taxon>Bacteria</taxon>
        <taxon>Pseudomonadati</taxon>
        <taxon>Pseudomonadota</taxon>
        <taxon>Gammaproteobacteria</taxon>
        <taxon>Oceanospirillales</taxon>
        <taxon>Oceanospirillaceae</taxon>
        <taxon>Marinobacterium</taxon>
    </lineage>
</organism>
<dbReference type="PANTHER" id="PTHR11403:SF7">
    <property type="entry name" value="CYTOCHROME C OXIDASE SUBUNIT 3"/>
    <property type="match status" value="1"/>
</dbReference>
<evidence type="ECO:0000256" key="7">
    <source>
        <dbReference type="ARBA" id="ARBA00023136"/>
    </source>
</evidence>
<dbReference type="RefSeq" id="WP_407657731.1">
    <property type="nucleotide sequence ID" value="NZ_FNVQ01000008.1"/>
</dbReference>
<dbReference type="GO" id="GO:0005886">
    <property type="term" value="C:plasma membrane"/>
    <property type="evidence" value="ECO:0007669"/>
    <property type="project" value="UniProtKB-SubCell"/>
</dbReference>
<dbReference type="GO" id="GO:0004129">
    <property type="term" value="F:cytochrome-c oxidase activity"/>
    <property type="evidence" value="ECO:0007669"/>
    <property type="project" value="UniProtKB-EC"/>
</dbReference>
<dbReference type="EMBL" id="FNVQ01000008">
    <property type="protein sequence ID" value="SEG86883.1"/>
    <property type="molecule type" value="Genomic_DNA"/>
</dbReference>
<sequence length="300" mass="33380">MSASNMNTQESYYVPAQSSWPILASFAMFLLAFGAGTTINGLSGKADGTFGVVLLLLGVLLMAGILVGWFSHVIHESRAGLYSPQMDRSFRWGMSWFIFSEVMFFAAFFGALFYVRNLAVPWLGGEGDKGVSQMLWPGFTAEWPLMNPPDAEQFAGPRAIVDPWHIPLLNTVLLVSSSFTVTLAHHALLKDKRPQVALWLAATISLGAVFIGFQAYEYVHAYNDLGLTLHAGVYGATFFILTGFHGLHVTLGTLMLIIILLRILKGHFDSKHHFGFEAVAWYWHFVDVVWIGLFLFVYVF</sequence>
<keyword evidence="6 11" id="KW-1133">Transmembrane helix</keyword>
<evidence type="ECO:0000256" key="5">
    <source>
        <dbReference type="ARBA" id="ARBA00022967"/>
    </source>
</evidence>
<dbReference type="CDD" id="cd01665">
    <property type="entry name" value="Cyt_c_Oxidase_III"/>
    <property type="match status" value="1"/>
</dbReference>
<name>A0A1H6DQ33_9GAMM</name>
<protein>
    <recommendedName>
        <fullName evidence="3">cytochrome-c oxidase</fullName>
        <ecNumber evidence="3">7.1.1.9</ecNumber>
    </recommendedName>
    <alternativeName>
        <fullName evidence="8">Cytochrome aa3 subunit 3</fullName>
    </alternativeName>
    <alternativeName>
        <fullName evidence="9">Cytochrome c oxidase polypeptide III</fullName>
    </alternativeName>
</protein>
<comment type="similarity">
    <text evidence="2 10">Belongs to the cytochrome c oxidase subunit 3 family.</text>
</comment>
<feature type="transmembrane region" description="Helical" evidence="11">
    <location>
        <begin position="48"/>
        <end position="71"/>
    </location>
</feature>
<dbReference type="InterPro" id="IPR013833">
    <property type="entry name" value="Cyt_c_oxidase_su3_a-hlx"/>
</dbReference>
<keyword evidence="4 10" id="KW-0812">Transmembrane</keyword>
<evidence type="ECO:0000256" key="4">
    <source>
        <dbReference type="ARBA" id="ARBA00022692"/>
    </source>
</evidence>
<dbReference type="SUPFAM" id="SSF81452">
    <property type="entry name" value="Cytochrome c oxidase subunit III-like"/>
    <property type="match status" value="1"/>
</dbReference>
<dbReference type="InterPro" id="IPR035973">
    <property type="entry name" value="Cyt_c_oxidase_su3-like_sf"/>
</dbReference>
<feature type="domain" description="Heme-copper oxidase subunit III family profile" evidence="12">
    <location>
        <begin position="8"/>
        <end position="300"/>
    </location>
</feature>
<feature type="transmembrane region" description="Helical" evidence="11">
    <location>
        <begin position="196"/>
        <end position="216"/>
    </location>
</feature>
<evidence type="ECO:0000313" key="13">
    <source>
        <dbReference type="EMBL" id="SEG86883.1"/>
    </source>
</evidence>
<dbReference type="EC" id="7.1.1.9" evidence="3"/>
<dbReference type="InterPro" id="IPR000298">
    <property type="entry name" value="Cyt_c_oxidase-like_su3"/>
</dbReference>
<evidence type="ECO:0000256" key="11">
    <source>
        <dbReference type="SAM" id="Phobius"/>
    </source>
</evidence>
<feature type="transmembrane region" description="Helical" evidence="11">
    <location>
        <begin position="20"/>
        <end position="42"/>
    </location>
</feature>
<dbReference type="FunFam" id="1.20.120.80:FF:000003">
    <property type="entry name" value="Cytochrome c oxidase subunit 3"/>
    <property type="match status" value="1"/>
</dbReference>
<keyword evidence="5" id="KW-1278">Translocase</keyword>
<evidence type="ECO:0000256" key="2">
    <source>
        <dbReference type="ARBA" id="ARBA00010581"/>
    </source>
</evidence>
<evidence type="ECO:0000259" key="12">
    <source>
        <dbReference type="PROSITE" id="PS50253"/>
    </source>
</evidence>
<feature type="transmembrane region" description="Helical" evidence="11">
    <location>
        <begin position="281"/>
        <end position="299"/>
    </location>
</feature>
<dbReference type="AlphaFoldDB" id="A0A1H6DQ33"/>
<comment type="subcellular location">
    <subcellularLocation>
        <location evidence="10">Cell membrane</location>
        <topology evidence="10">Multi-pass membrane protein</topology>
    </subcellularLocation>
    <subcellularLocation>
        <location evidence="1">Membrane</location>
        <topology evidence="1">Multi-pass membrane protein</topology>
    </subcellularLocation>
</comment>
<evidence type="ECO:0000256" key="8">
    <source>
        <dbReference type="ARBA" id="ARBA00031400"/>
    </source>
</evidence>
<dbReference type="PANTHER" id="PTHR11403">
    <property type="entry name" value="CYTOCHROME C OXIDASE SUBUNIT III"/>
    <property type="match status" value="1"/>
</dbReference>
<accession>A0A1H6DQ33</accession>
<dbReference type="GO" id="GO:0019646">
    <property type="term" value="P:aerobic electron transport chain"/>
    <property type="evidence" value="ECO:0007669"/>
    <property type="project" value="InterPro"/>
</dbReference>
<keyword evidence="14" id="KW-1185">Reference proteome</keyword>
<dbReference type="InterPro" id="IPR033945">
    <property type="entry name" value="Cyt_c_oxase_su3_dom"/>
</dbReference>
<evidence type="ECO:0000256" key="10">
    <source>
        <dbReference type="RuleBase" id="RU003376"/>
    </source>
</evidence>
<feature type="transmembrane region" description="Helical" evidence="11">
    <location>
        <begin position="164"/>
        <end position="184"/>
    </location>
</feature>
<dbReference type="PROSITE" id="PS50253">
    <property type="entry name" value="COX3"/>
    <property type="match status" value="1"/>
</dbReference>
<keyword evidence="7 11" id="KW-0472">Membrane</keyword>
<dbReference type="Pfam" id="PF00510">
    <property type="entry name" value="COX3"/>
    <property type="match status" value="2"/>
</dbReference>
<feature type="transmembrane region" description="Helical" evidence="11">
    <location>
        <begin position="236"/>
        <end position="261"/>
    </location>
</feature>
<evidence type="ECO:0000313" key="14">
    <source>
        <dbReference type="Proteomes" id="UP000236745"/>
    </source>
</evidence>
<proteinExistence type="inferred from homology"/>
<evidence type="ECO:0000256" key="1">
    <source>
        <dbReference type="ARBA" id="ARBA00004141"/>
    </source>
</evidence>
<dbReference type="InterPro" id="IPR024791">
    <property type="entry name" value="Cyt_c/ubiquinol_Oxase_su3"/>
</dbReference>